<dbReference type="Pfam" id="PF20151">
    <property type="entry name" value="DUF6533"/>
    <property type="match status" value="1"/>
</dbReference>
<keyword evidence="1" id="KW-0472">Membrane</keyword>
<gene>
    <name evidence="3" type="ORF">BD311DRAFT_759207</name>
</gene>
<proteinExistence type="predicted"/>
<organism evidence="3">
    <name type="scientific">Dichomitus squalens</name>
    <dbReference type="NCBI Taxonomy" id="114155"/>
    <lineage>
        <taxon>Eukaryota</taxon>
        <taxon>Fungi</taxon>
        <taxon>Dikarya</taxon>
        <taxon>Basidiomycota</taxon>
        <taxon>Agaricomycotina</taxon>
        <taxon>Agaricomycetes</taxon>
        <taxon>Polyporales</taxon>
        <taxon>Polyporaceae</taxon>
        <taxon>Dichomitus</taxon>
    </lineage>
</organism>
<sequence>MSTSVTIEQLKPVLEHAEGAFLISIAATAIIVYDYSLTIDLEVQQIWKRDISGTTVLFILTRYITLLQRIFVLISLSPLHSLDACNIVSWFQAITTSILAVVMSSIAAVRVFALWNRDYRLFAAIMLAGLLPALANIYFRSASTVFLVPSNLFTCQSVPTAMSALTYKRLSVATRVISIFSDGLVVVLTWMKTYRTHVLTRGVDFRTNYSTLILRDGTLYFLAVCFLNVIAIVYVMNIGSNLLNDMIVALGSLLMSRFLLNLRDQRARNETQTFTTSMAFTSRPLSTIKLGSGWRASHSMAGSMLCDDADGDMDEDEDEDAKDPDLWRCDTNASVGTEATCVGSVGHMSKEHDGALVRGGKEAAWVEVL</sequence>
<evidence type="ECO:0000259" key="2">
    <source>
        <dbReference type="Pfam" id="PF20151"/>
    </source>
</evidence>
<accession>A0A4V2K0A2</accession>
<dbReference type="InterPro" id="IPR045340">
    <property type="entry name" value="DUF6533"/>
</dbReference>
<evidence type="ECO:0000313" key="3">
    <source>
        <dbReference type="EMBL" id="TBU28113.1"/>
    </source>
</evidence>
<keyword evidence="1" id="KW-0812">Transmembrane</keyword>
<feature type="transmembrane region" description="Helical" evidence="1">
    <location>
        <begin position="172"/>
        <end position="191"/>
    </location>
</feature>
<dbReference type="EMBL" id="ML143425">
    <property type="protein sequence ID" value="TBU28113.1"/>
    <property type="molecule type" value="Genomic_DNA"/>
</dbReference>
<protein>
    <recommendedName>
        <fullName evidence="2">DUF6533 domain-containing protein</fullName>
    </recommendedName>
</protein>
<keyword evidence="1" id="KW-1133">Transmembrane helix</keyword>
<feature type="transmembrane region" description="Helical" evidence="1">
    <location>
        <begin position="20"/>
        <end position="39"/>
    </location>
</feature>
<feature type="transmembrane region" description="Helical" evidence="1">
    <location>
        <begin position="87"/>
        <end position="109"/>
    </location>
</feature>
<feature type="transmembrane region" description="Helical" evidence="1">
    <location>
        <begin position="121"/>
        <end position="139"/>
    </location>
</feature>
<feature type="transmembrane region" description="Helical" evidence="1">
    <location>
        <begin position="51"/>
        <end position="75"/>
    </location>
</feature>
<feature type="transmembrane region" description="Helical" evidence="1">
    <location>
        <begin position="242"/>
        <end position="260"/>
    </location>
</feature>
<name>A0A4V2K0A2_9APHY</name>
<dbReference type="Proteomes" id="UP000292957">
    <property type="component" value="Unassembled WGS sequence"/>
</dbReference>
<feature type="transmembrane region" description="Helical" evidence="1">
    <location>
        <begin position="212"/>
        <end position="236"/>
    </location>
</feature>
<feature type="domain" description="DUF6533" evidence="2">
    <location>
        <begin position="23"/>
        <end position="67"/>
    </location>
</feature>
<dbReference type="OrthoDB" id="2638860at2759"/>
<reference evidence="3" key="1">
    <citation type="submission" date="2019-01" db="EMBL/GenBank/DDBJ databases">
        <title>Draft genome sequences of three monokaryotic isolates of the white-rot basidiomycete fungus Dichomitus squalens.</title>
        <authorList>
            <consortium name="DOE Joint Genome Institute"/>
            <person name="Lopez S.C."/>
            <person name="Andreopoulos B."/>
            <person name="Pangilinan J."/>
            <person name="Lipzen A."/>
            <person name="Riley R."/>
            <person name="Ahrendt S."/>
            <person name="Ng V."/>
            <person name="Barry K."/>
            <person name="Daum C."/>
            <person name="Grigoriev I.V."/>
            <person name="Hilden K.S."/>
            <person name="Makela M.R."/>
            <person name="de Vries R.P."/>
        </authorList>
    </citation>
    <scope>NUCLEOTIDE SEQUENCE [LARGE SCALE GENOMIC DNA]</scope>
    <source>
        <strain evidence="3">OM18370.1</strain>
    </source>
</reference>
<evidence type="ECO:0000256" key="1">
    <source>
        <dbReference type="SAM" id="Phobius"/>
    </source>
</evidence>
<dbReference type="AlphaFoldDB" id="A0A4V2K0A2"/>